<evidence type="ECO:0000313" key="2">
    <source>
        <dbReference type="Proteomes" id="UP001149074"/>
    </source>
</evidence>
<reference evidence="1" key="2">
    <citation type="journal article" date="2023" name="IMA Fungus">
        <title>Comparative genomic study of the Penicillium genus elucidates a diverse pangenome and 15 lateral gene transfer events.</title>
        <authorList>
            <person name="Petersen C."/>
            <person name="Sorensen T."/>
            <person name="Nielsen M.R."/>
            <person name="Sondergaard T.E."/>
            <person name="Sorensen J.L."/>
            <person name="Fitzpatrick D.A."/>
            <person name="Frisvad J.C."/>
            <person name="Nielsen K.L."/>
        </authorList>
    </citation>
    <scope>NUCLEOTIDE SEQUENCE</scope>
    <source>
        <strain evidence="1">IBT 30761</strain>
    </source>
</reference>
<gene>
    <name evidence="1" type="ORF">N7532_005016</name>
</gene>
<proteinExistence type="predicted"/>
<keyword evidence="2" id="KW-1185">Reference proteome</keyword>
<accession>A0A9W9FD40</accession>
<reference evidence="1" key="1">
    <citation type="submission" date="2022-11" db="EMBL/GenBank/DDBJ databases">
        <authorList>
            <person name="Petersen C."/>
        </authorList>
    </citation>
    <scope>NUCLEOTIDE SEQUENCE</scope>
    <source>
        <strain evidence="1">IBT 30761</strain>
    </source>
</reference>
<protein>
    <submittedName>
        <fullName evidence="1">Uncharacterized protein</fullName>
    </submittedName>
</protein>
<name>A0A9W9FD40_9EURO</name>
<dbReference type="Proteomes" id="UP001149074">
    <property type="component" value="Unassembled WGS sequence"/>
</dbReference>
<sequence length="105" mass="12528">MFRHWVLRASSVLTHRRMHSRFCDILENILDELHWRYQGIDQWITTPAQAARAKKSALRAAEEITNLILDESIREIRTDETRPPGDQWYFVTLNEIPEALWTKPR</sequence>
<dbReference type="EMBL" id="JAPQKI010000005">
    <property type="protein sequence ID" value="KAJ5098015.1"/>
    <property type="molecule type" value="Genomic_DNA"/>
</dbReference>
<comment type="caution">
    <text evidence="1">The sequence shown here is derived from an EMBL/GenBank/DDBJ whole genome shotgun (WGS) entry which is preliminary data.</text>
</comment>
<evidence type="ECO:0000313" key="1">
    <source>
        <dbReference type="EMBL" id="KAJ5098015.1"/>
    </source>
</evidence>
<dbReference type="RefSeq" id="XP_056473669.1">
    <property type="nucleotide sequence ID" value="XM_056617510.1"/>
</dbReference>
<organism evidence="1 2">
    <name type="scientific">Penicillium argentinense</name>
    <dbReference type="NCBI Taxonomy" id="1131581"/>
    <lineage>
        <taxon>Eukaryota</taxon>
        <taxon>Fungi</taxon>
        <taxon>Dikarya</taxon>
        <taxon>Ascomycota</taxon>
        <taxon>Pezizomycotina</taxon>
        <taxon>Eurotiomycetes</taxon>
        <taxon>Eurotiomycetidae</taxon>
        <taxon>Eurotiales</taxon>
        <taxon>Aspergillaceae</taxon>
        <taxon>Penicillium</taxon>
    </lineage>
</organism>
<dbReference type="AlphaFoldDB" id="A0A9W9FD40"/>
<dbReference type="GeneID" id="81356489"/>